<keyword evidence="3 4" id="KW-0974">Archaeal flagellum</keyword>
<sequence length="194" mass="20090">MIVENPTNDDTRGQVGIGTLIIFIAMVLVAAVAAGVLINTAGLLESTASDTGSDSQAQVSNQVDVISAIGHDNDTDGTVERLNFTIKKSAGSSNIDLENLTVNYQSDAASQTLNFTSGDANAVQFNTTELTGDGDNVLDDTDERFIVTVSAQTIESGLSEGGEATVTFVDQSGASTIYGVNVPDTISGEEYVSV</sequence>
<proteinExistence type="inferred from homology"/>
<keyword evidence="5" id="KW-1133">Transmembrane helix</keyword>
<evidence type="ECO:0000313" key="6">
    <source>
        <dbReference type="EMBL" id="MFC6954121.1"/>
    </source>
</evidence>
<name>A0ABD5VMQ0_9EURY</name>
<evidence type="ECO:0000256" key="4">
    <source>
        <dbReference type="RuleBase" id="RU361282"/>
    </source>
</evidence>
<dbReference type="RefSeq" id="WP_336351063.1">
    <property type="nucleotide sequence ID" value="NZ_JAZAQL010000002.1"/>
</dbReference>
<evidence type="ECO:0000256" key="1">
    <source>
        <dbReference type="ARBA" id="ARBA00004618"/>
    </source>
</evidence>
<dbReference type="Pfam" id="PF01917">
    <property type="entry name" value="Flagellin_arch-type"/>
    <property type="match status" value="1"/>
</dbReference>
<evidence type="ECO:0000256" key="3">
    <source>
        <dbReference type="ARBA" id="ARBA00022440"/>
    </source>
</evidence>
<dbReference type="AlphaFoldDB" id="A0ABD5VMQ0"/>
<evidence type="ECO:0000313" key="7">
    <source>
        <dbReference type="Proteomes" id="UP001596395"/>
    </source>
</evidence>
<dbReference type="PANTHER" id="PTHR35903:SF1">
    <property type="entry name" value="FLAGELLIN B1"/>
    <property type="match status" value="1"/>
</dbReference>
<gene>
    <name evidence="6" type="ORF">ACFQGB_14750</name>
</gene>
<dbReference type="InterPro" id="IPR002774">
    <property type="entry name" value="Flagellin_arc-type"/>
</dbReference>
<accession>A0ABD5VMQ0</accession>
<dbReference type="PANTHER" id="PTHR35903">
    <property type="entry name" value="FLAGELLIN B1"/>
    <property type="match status" value="1"/>
</dbReference>
<comment type="function">
    <text evidence="4">Flagellin is the subunit protein which polymerizes to form the filaments of archaeal flagella.</text>
</comment>
<protein>
    <recommendedName>
        <fullName evidence="4">Flagellin</fullName>
    </recommendedName>
</protein>
<dbReference type="GO" id="GO:0097589">
    <property type="term" value="C:archaeal-type flagellum"/>
    <property type="evidence" value="ECO:0007669"/>
    <property type="project" value="UniProtKB-SubCell"/>
</dbReference>
<dbReference type="InterPro" id="IPR013373">
    <property type="entry name" value="Flagellin/pilin_N_arc"/>
</dbReference>
<comment type="caution">
    <text evidence="6">The sequence shown here is derived from an EMBL/GenBank/DDBJ whole genome shotgun (WGS) entry which is preliminary data.</text>
</comment>
<dbReference type="NCBIfam" id="TIGR02537">
    <property type="entry name" value="arch_flag_Nterm"/>
    <property type="match status" value="1"/>
</dbReference>
<comment type="subcellular location">
    <subcellularLocation>
        <location evidence="1 4">Archaeal flagellum</location>
    </subcellularLocation>
</comment>
<feature type="transmembrane region" description="Helical" evidence="5">
    <location>
        <begin position="15"/>
        <end position="38"/>
    </location>
</feature>
<keyword evidence="5" id="KW-0472">Membrane</keyword>
<dbReference type="EMBL" id="JBHSXN010000002">
    <property type="protein sequence ID" value="MFC6954121.1"/>
    <property type="molecule type" value="Genomic_DNA"/>
</dbReference>
<comment type="similarity">
    <text evidence="2 4">Belongs to the archaeal flagellin family.</text>
</comment>
<keyword evidence="7" id="KW-1185">Reference proteome</keyword>
<keyword evidence="5" id="KW-0812">Transmembrane</keyword>
<reference evidence="6 7" key="1">
    <citation type="journal article" date="2019" name="Int. J. Syst. Evol. Microbiol.">
        <title>The Global Catalogue of Microorganisms (GCM) 10K type strain sequencing project: providing services to taxonomists for standard genome sequencing and annotation.</title>
        <authorList>
            <consortium name="The Broad Institute Genomics Platform"/>
            <consortium name="The Broad Institute Genome Sequencing Center for Infectious Disease"/>
            <person name="Wu L."/>
            <person name="Ma J."/>
        </authorList>
    </citation>
    <scope>NUCLEOTIDE SEQUENCE [LARGE SCALE GENOMIC DNA]</scope>
    <source>
        <strain evidence="6 7">GX26</strain>
    </source>
</reference>
<organism evidence="6 7">
    <name type="scientific">Halorubellus litoreus</name>
    <dbReference type="NCBI Taxonomy" id="755308"/>
    <lineage>
        <taxon>Archaea</taxon>
        <taxon>Methanobacteriati</taxon>
        <taxon>Methanobacteriota</taxon>
        <taxon>Stenosarchaea group</taxon>
        <taxon>Halobacteria</taxon>
        <taxon>Halobacteriales</taxon>
        <taxon>Halorubellaceae</taxon>
        <taxon>Halorubellus</taxon>
    </lineage>
</organism>
<evidence type="ECO:0000256" key="2">
    <source>
        <dbReference type="ARBA" id="ARBA00010256"/>
    </source>
</evidence>
<evidence type="ECO:0000256" key="5">
    <source>
        <dbReference type="SAM" id="Phobius"/>
    </source>
</evidence>
<dbReference type="Proteomes" id="UP001596395">
    <property type="component" value="Unassembled WGS sequence"/>
</dbReference>